<proteinExistence type="predicted"/>
<dbReference type="EnsemblPlants" id="QL11p038451:mrna">
    <property type="protein sequence ID" value="QL11p038451:mrna"/>
    <property type="gene ID" value="QL11p038451"/>
</dbReference>
<sequence>MAAPAGPPPPDFIPQIPDLDGLDAFQPAIPQSLPNLPAPIQSVETHDGYRFSDFLDAIQEHNIEMWEKDPNGRVLNVSAVGRKVFLSMGKIVAGIHKRGQFAGNLIDRIRIFGDQSVKFPFPNMNPNAETTLDRGILTDLIHFRWMVARVIVTSLPNYDHQMLSDTFKLFFSEIYIHHSDKYSIFQLLHPIFFDASDRMSFLQLIQDYLKENPKAKNGLRRLDRFFQQWWNNFPTRFRHIFDKHPTHEVIDSLLHGAFPGVCEVIVDEQIRSFHHDWQYIPPNPNRWRSFYRSLAQYFITKPYPFTVEPYRYQY</sequence>
<protein>
    <submittedName>
        <fullName evidence="1">Uncharacterized protein</fullName>
    </submittedName>
</protein>
<keyword evidence="2" id="KW-1185">Reference proteome</keyword>
<reference evidence="1 2" key="1">
    <citation type="journal article" date="2016" name="G3 (Bethesda)">
        <title>First Draft Assembly and Annotation of the Genome of a California Endemic Oak Quercus lobata Nee (Fagaceae).</title>
        <authorList>
            <person name="Sork V.L."/>
            <person name="Fitz-Gibbon S.T."/>
            <person name="Puiu D."/>
            <person name="Crepeau M."/>
            <person name="Gugger P.F."/>
            <person name="Sherman R."/>
            <person name="Stevens K."/>
            <person name="Langley C.H."/>
            <person name="Pellegrini M."/>
            <person name="Salzberg S.L."/>
        </authorList>
    </citation>
    <scope>NUCLEOTIDE SEQUENCE [LARGE SCALE GENOMIC DNA]</scope>
    <source>
        <strain evidence="1 2">cv. SW786</strain>
    </source>
</reference>
<accession>A0A7N2N0X6</accession>
<dbReference type="EMBL" id="LRBV02000011">
    <property type="status" value="NOT_ANNOTATED_CDS"/>
    <property type="molecule type" value="Genomic_DNA"/>
</dbReference>
<dbReference type="Proteomes" id="UP000594261">
    <property type="component" value="Chromosome 11"/>
</dbReference>
<reference evidence="1" key="2">
    <citation type="submission" date="2021-01" db="UniProtKB">
        <authorList>
            <consortium name="EnsemblPlants"/>
        </authorList>
    </citation>
    <scope>IDENTIFICATION</scope>
</reference>
<dbReference type="Gramene" id="QL11p038451:mrna">
    <property type="protein sequence ID" value="QL11p038451:mrna"/>
    <property type="gene ID" value="QL11p038451"/>
</dbReference>
<organism evidence="1 2">
    <name type="scientific">Quercus lobata</name>
    <name type="common">Valley oak</name>
    <dbReference type="NCBI Taxonomy" id="97700"/>
    <lineage>
        <taxon>Eukaryota</taxon>
        <taxon>Viridiplantae</taxon>
        <taxon>Streptophyta</taxon>
        <taxon>Embryophyta</taxon>
        <taxon>Tracheophyta</taxon>
        <taxon>Spermatophyta</taxon>
        <taxon>Magnoliopsida</taxon>
        <taxon>eudicotyledons</taxon>
        <taxon>Gunneridae</taxon>
        <taxon>Pentapetalae</taxon>
        <taxon>rosids</taxon>
        <taxon>fabids</taxon>
        <taxon>Fagales</taxon>
        <taxon>Fagaceae</taxon>
        <taxon>Quercus</taxon>
    </lineage>
</organism>
<evidence type="ECO:0000313" key="2">
    <source>
        <dbReference type="Proteomes" id="UP000594261"/>
    </source>
</evidence>
<evidence type="ECO:0000313" key="1">
    <source>
        <dbReference type="EnsemblPlants" id="QL11p038451:mrna"/>
    </source>
</evidence>
<dbReference type="AlphaFoldDB" id="A0A7N2N0X6"/>
<dbReference type="InParanoid" id="A0A7N2N0X6"/>
<name>A0A7N2N0X6_QUELO</name>